<keyword evidence="15" id="KW-1185">Reference proteome</keyword>
<evidence type="ECO:0000313" key="14">
    <source>
        <dbReference type="EMBL" id="RZB40304.1"/>
    </source>
</evidence>
<dbReference type="GO" id="GO:0050482">
    <property type="term" value="P:arachidonate secretion"/>
    <property type="evidence" value="ECO:0007669"/>
    <property type="project" value="InterPro"/>
</dbReference>
<dbReference type="GO" id="GO:0004623">
    <property type="term" value="F:phospholipase A2 activity"/>
    <property type="evidence" value="ECO:0007669"/>
    <property type="project" value="UniProtKB-EC"/>
</dbReference>
<dbReference type="EMBL" id="QDEB01120277">
    <property type="protein sequence ID" value="RZB40304.1"/>
    <property type="molecule type" value="Genomic_DNA"/>
</dbReference>
<reference evidence="14 15" key="1">
    <citation type="submission" date="2017-03" db="EMBL/GenBank/DDBJ databases">
        <title>Genome of the blue death feigning beetle - Asbolus verrucosus.</title>
        <authorList>
            <person name="Rider S.D."/>
        </authorList>
    </citation>
    <scope>NUCLEOTIDE SEQUENCE [LARGE SCALE GENOMIC DNA]</scope>
    <source>
        <strain evidence="14">Butters</strain>
        <tissue evidence="14">Head and leg muscle</tissue>
    </source>
</reference>
<keyword evidence="10" id="KW-0443">Lipid metabolism</keyword>
<organism evidence="14 15">
    <name type="scientific">Asbolus verrucosus</name>
    <name type="common">Desert ironclad beetle</name>
    <dbReference type="NCBI Taxonomy" id="1661398"/>
    <lineage>
        <taxon>Eukaryota</taxon>
        <taxon>Metazoa</taxon>
        <taxon>Ecdysozoa</taxon>
        <taxon>Arthropoda</taxon>
        <taxon>Hexapoda</taxon>
        <taxon>Insecta</taxon>
        <taxon>Pterygota</taxon>
        <taxon>Neoptera</taxon>
        <taxon>Endopterygota</taxon>
        <taxon>Coleoptera</taxon>
        <taxon>Polyphaga</taxon>
        <taxon>Cucujiformia</taxon>
        <taxon>Tenebrionidae</taxon>
        <taxon>Pimeliinae</taxon>
        <taxon>Asbolus</taxon>
    </lineage>
</organism>
<evidence type="ECO:0000256" key="5">
    <source>
        <dbReference type="ARBA" id="ARBA00022525"/>
    </source>
</evidence>
<dbReference type="InterPro" id="IPR036444">
    <property type="entry name" value="PLipase_A2_dom_sf"/>
</dbReference>
<keyword evidence="7" id="KW-0378">Hydrolase</keyword>
<proteinExistence type="predicted"/>
<dbReference type="AlphaFoldDB" id="A0A482VAN2"/>
<gene>
    <name evidence="14" type="ORF">BDFB_003113</name>
</gene>
<feature type="domain" description="Phospholipase A2-like central" evidence="13">
    <location>
        <begin position="1"/>
        <end position="92"/>
    </location>
</feature>
<dbReference type="PROSITE" id="PS00118">
    <property type="entry name" value="PA2_HIS"/>
    <property type="match status" value="2"/>
</dbReference>
<evidence type="ECO:0000256" key="4">
    <source>
        <dbReference type="ARBA" id="ARBA00021721"/>
    </source>
</evidence>
<protein>
    <recommendedName>
        <fullName evidence="4">Phospholipase A2</fullName>
        <ecNumber evidence="3">3.1.1.4</ecNumber>
    </recommendedName>
    <alternativeName>
        <fullName evidence="12">Phosphatidylcholine 2-acylhydrolase</fullName>
    </alternativeName>
</protein>
<dbReference type="InterPro" id="IPR033113">
    <property type="entry name" value="PLA2_histidine"/>
</dbReference>
<dbReference type="PANTHER" id="PTHR12253">
    <property type="entry name" value="RH14732P"/>
    <property type="match status" value="1"/>
</dbReference>
<keyword evidence="6" id="KW-0479">Metal-binding</keyword>
<dbReference type="Proteomes" id="UP000292052">
    <property type="component" value="Unassembled WGS sequence"/>
</dbReference>
<dbReference type="InterPro" id="IPR016090">
    <property type="entry name" value="PLA2-like_dom"/>
</dbReference>
<dbReference type="SUPFAM" id="SSF48619">
    <property type="entry name" value="Phospholipase A2, PLA2"/>
    <property type="match status" value="2"/>
</dbReference>
<evidence type="ECO:0000256" key="3">
    <source>
        <dbReference type="ARBA" id="ARBA00013278"/>
    </source>
</evidence>
<keyword evidence="5" id="KW-0964">Secreted</keyword>
<dbReference type="EC" id="3.1.1.4" evidence="3"/>
<comment type="subcellular location">
    <subcellularLocation>
        <location evidence="2">Secreted</location>
    </subcellularLocation>
</comment>
<keyword evidence="8" id="KW-0106">Calcium</keyword>
<dbReference type="STRING" id="1661398.A0A482VAN2"/>
<comment type="caution">
    <text evidence="14">The sequence shown here is derived from an EMBL/GenBank/DDBJ whole genome shotgun (WGS) entry which is preliminary data.</text>
</comment>
<evidence type="ECO:0000259" key="13">
    <source>
        <dbReference type="Pfam" id="PF05826"/>
    </source>
</evidence>
<evidence type="ECO:0000256" key="12">
    <source>
        <dbReference type="ARBA" id="ARBA00029903"/>
    </source>
</evidence>
<evidence type="ECO:0000256" key="7">
    <source>
        <dbReference type="ARBA" id="ARBA00022801"/>
    </source>
</evidence>
<dbReference type="GO" id="GO:0046872">
    <property type="term" value="F:metal ion binding"/>
    <property type="evidence" value="ECO:0007669"/>
    <property type="project" value="UniProtKB-KW"/>
</dbReference>
<dbReference type="Pfam" id="PF05826">
    <property type="entry name" value="Phospholip_A2_2"/>
    <property type="match status" value="2"/>
</dbReference>
<name>A0A482VAN2_ASBVE</name>
<comment type="cofactor">
    <cofactor evidence="1">
        <name>Ca(2+)</name>
        <dbReference type="ChEBI" id="CHEBI:29108"/>
    </cofactor>
</comment>
<evidence type="ECO:0000256" key="6">
    <source>
        <dbReference type="ARBA" id="ARBA00022723"/>
    </source>
</evidence>
<dbReference type="GO" id="GO:0005576">
    <property type="term" value="C:extracellular region"/>
    <property type="evidence" value="ECO:0007669"/>
    <property type="project" value="UniProtKB-SubCell"/>
</dbReference>
<evidence type="ECO:0000256" key="2">
    <source>
        <dbReference type="ARBA" id="ARBA00004613"/>
    </source>
</evidence>
<evidence type="ECO:0000256" key="9">
    <source>
        <dbReference type="ARBA" id="ARBA00022963"/>
    </source>
</evidence>
<keyword evidence="11" id="KW-1015">Disulfide bond</keyword>
<accession>A0A482VAN2</accession>
<feature type="non-terminal residue" evidence="14">
    <location>
        <position position="1"/>
    </location>
</feature>
<evidence type="ECO:0000256" key="11">
    <source>
        <dbReference type="ARBA" id="ARBA00023157"/>
    </source>
</evidence>
<dbReference type="GO" id="GO:0006644">
    <property type="term" value="P:phospholipid metabolic process"/>
    <property type="evidence" value="ECO:0007669"/>
    <property type="project" value="InterPro"/>
</dbReference>
<dbReference type="FunFam" id="1.20.90.10:FF:000002">
    <property type="entry name" value="Phospholipase A2 group III"/>
    <property type="match status" value="1"/>
</dbReference>
<feature type="non-terminal residue" evidence="14">
    <location>
        <position position="357"/>
    </location>
</feature>
<evidence type="ECO:0000256" key="1">
    <source>
        <dbReference type="ARBA" id="ARBA00001913"/>
    </source>
</evidence>
<dbReference type="OrthoDB" id="10059604at2759"/>
<dbReference type="Gene3D" id="1.20.90.10">
    <property type="entry name" value="Phospholipase A2 domain"/>
    <property type="match status" value="2"/>
</dbReference>
<evidence type="ECO:0000256" key="8">
    <source>
        <dbReference type="ARBA" id="ARBA00022837"/>
    </source>
</evidence>
<feature type="domain" description="Phospholipase A2-like central" evidence="13">
    <location>
        <begin position="124"/>
        <end position="217"/>
    </location>
</feature>
<evidence type="ECO:0000256" key="10">
    <source>
        <dbReference type="ARBA" id="ARBA00023098"/>
    </source>
</evidence>
<dbReference type="GO" id="GO:0016042">
    <property type="term" value="P:lipid catabolic process"/>
    <property type="evidence" value="ECO:0007669"/>
    <property type="project" value="UniProtKB-KW"/>
</dbReference>
<sequence length="357" mass="39792">TKWCGDGSIATSQNDLGVFAAADRCCREHDHCAESIEAGGSKNGLVNPGLFTRSHCDCDTTFYKCLKGVNDFAANCIGQTYFNILGPQCFRKDYPIEACIVQIKVSVHPLFVGKRCISYLQNRTGTKWCGDGDKASSYDDLGIFNITDRCCREHDSCPDFIAAGKVGHGLTNSGLFTRSHCECDAKFYDCLKKANNVLSSGIGYTYFNILGPQCFKEEYPIVNCTVRKNSNILPFSDRCVKYKLDPGDAKIYQWFDNPIVDKVVPTSVQCFFRGKESSYSKENCNKNKDKEESGREHGSLDFFGRDIIKSLTRKNDDDVENEVEIEFSSATSGLDCNKTFFGGVVDSFKSKVRAIYP</sequence>
<dbReference type="CDD" id="cd04704">
    <property type="entry name" value="PLA2_bee_venom_like"/>
    <property type="match status" value="2"/>
</dbReference>
<keyword evidence="9" id="KW-0442">Lipid degradation</keyword>
<evidence type="ECO:0000313" key="15">
    <source>
        <dbReference type="Proteomes" id="UP000292052"/>
    </source>
</evidence>